<sequence length="168" mass="19310">MLEINGNLDNPSNGLSNYNVFFNTIINVYSYYLKYFGQDLLAGPELYVDNATRDSGYTPVCTPIFKKYVIIKLAITSVDEPDKIIFQFSHELMHYVYFEKYGLEKVKADDKEESICTAASLCMISELYPLELNRYIEILRRESNNGYREGISVAEKVGYTFANLICLI</sequence>
<proteinExistence type="predicted"/>
<evidence type="ECO:0000313" key="1">
    <source>
        <dbReference type="EMBL" id="MEQ2433911.1"/>
    </source>
</evidence>
<reference evidence="1 2" key="1">
    <citation type="submission" date="2024-03" db="EMBL/GenBank/DDBJ databases">
        <title>Human intestinal bacterial collection.</title>
        <authorList>
            <person name="Pauvert C."/>
            <person name="Hitch T.C.A."/>
            <person name="Clavel T."/>
        </authorList>
    </citation>
    <scope>NUCLEOTIDE SEQUENCE [LARGE SCALE GENOMIC DNA]</scope>
    <source>
        <strain evidence="1 2">CLA-SR-H028</strain>
    </source>
</reference>
<accession>A0ABV1DU35</accession>
<gene>
    <name evidence="1" type="ORF">WMO65_23220</name>
</gene>
<organism evidence="1 2">
    <name type="scientific">Blautia caccae</name>
    <dbReference type="NCBI Taxonomy" id="3133175"/>
    <lineage>
        <taxon>Bacteria</taxon>
        <taxon>Bacillati</taxon>
        <taxon>Bacillota</taxon>
        <taxon>Clostridia</taxon>
        <taxon>Lachnospirales</taxon>
        <taxon>Lachnospiraceae</taxon>
        <taxon>Blautia</taxon>
    </lineage>
</organism>
<dbReference type="Proteomes" id="UP001457898">
    <property type="component" value="Unassembled WGS sequence"/>
</dbReference>
<name>A0ABV1DU35_9FIRM</name>
<dbReference type="RefSeq" id="WP_227225587.1">
    <property type="nucleotide sequence ID" value="NZ_JBBMFP010000030.1"/>
</dbReference>
<keyword evidence="2" id="KW-1185">Reference proteome</keyword>
<protein>
    <recommendedName>
        <fullName evidence="3">IrrE N-terminal-like domain-containing protein</fullName>
    </recommendedName>
</protein>
<dbReference type="EMBL" id="JBBMFP010000030">
    <property type="protein sequence ID" value="MEQ2433911.1"/>
    <property type="molecule type" value="Genomic_DNA"/>
</dbReference>
<evidence type="ECO:0000313" key="2">
    <source>
        <dbReference type="Proteomes" id="UP001457898"/>
    </source>
</evidence>
<evidence type="ECO:0008006" key="3">
    <source>
        <dbReference type="Google" id="ProtNLM"/>
    </source>
</evidence>
<comment type="caution">
    <text evidence="1">The sequence shown here is derived from an EMBL/GenBank/DDBJ whole genome shotgun (WGS) entry which is preliminary data.</text>
</comment>